<dbReference type="Proteomes" id="UP001195483">
    <property type="component" value="Unassembled WGS sequence"/>
</dbReference>
<evidence type="ECO:0000313" key="1">
    <source>
        <dbReference type="EMBL" id="KAK3576852.1"/>
    </source>
</evidence>
<evidence type="ECO:0000313" key="2">
    <source>
        <dbReference type="Proteomes" id="UP001195483"/>
    </source>
</evidence>
<protein>
    <submittedName>
        <fullName evidence="1">Uncharacterized protein</fullName>
    </submittedName>
</protein>
<reference evidence="1" key="1">
    <citation type="journal article" date="2021" name="Genome Biol. Evol.">
        <title>A High-Quality Reference Genome for a Parasitic Bivalve with Doubly Uniparental Inheritance (Bivalvia: Unionida).</title>
        <authorList>
            <person name="Smith C.H."/>
        </authorList>
    </citation>
    <scope>NUCLEOTIDE SEQUENCE</scope>
    <source>
        <strain evidence="1">CHS0354</strain>
    </source>
</reference>
<sequence>MKTLLFPLKITGLQSLQKFTDVLRETNHRWIAEVLLETDNDSENSAEFESDLNEHLFGPVSKLTFPPTTRNSFAKHLDRTLKLTGTGYSNHIRIGEGEYGKGSILSCVPEELRDKIEQKEKALSEIQIRMKDIKEQFANLYRPAPNERDSFDRLIRLRALQMSTRY</sequence>
<accession>A0AAE0RNQ2</accession>
<comment type="caution">
    <text evidence="1">The sequence shown here is derived from an EMBL/GenBank/DDBJ whole genome shotgun (WGS) entry which is preliminary data.</text>
</comment>
<proteinExistence type="predicted"/>
<dbReference type="AlphaFoldDB" id="A0AAE0RNQ2"/>
<organism evidence="1 2">
    <name type="scientific">Potamilus streckersoni</name>
    <dbReference type="NCBI Taxonomy" id="2493646"/>
    <lineage>
        <taxon>Eukaryota</taxon>
        <taxon>Metazoa</taxon>
        <taxon>Spiralia</taxon>
        <taxon>Lophotrochozoa</taxon>
        <taxon>Mollusca</taxon>
        <taxon>Bivalvia</taxon>
        <taxon>Autobranchia</taxon>
        <taxon>Heteroconchia</taxon>
        <taxon>Palaeoheterodonta</taxon>
        <taxon>Unionida</taxon>
        <taxon>Unionoidea</taxon>
        <taxon>Unionidae</taxon>
        <taxon>Ambleminae</taxon>
        <taxon>Lampsilini</taxon>
        <taxon>Potamilus</taxon>
    </lineage>
</organism>
<reference evidence="1" key="2">
    <citation type="journal article" date="2021" name="Genome Biol. Evol.">
        <title>Developing a high-quality reference genome for a parasitic bivalve with doubly uniparental inheritance (Bivalvia: Unionida).</title>
        <authorList>
            <person name="Smith C.H."/>
        </authorList>
    </citation>
    <scope>NUCLEOTIDE SEQUENCE</scope>
    <source>
        <strain evidence="1">CHS0354</strain>
        <tissue evidence="1">Mantle</tissue>
    </source>
</reference>
<name>A0AAE0RNQ2_9BIVA</name>
<reference evidence="1" key="3">
    <citation type="submission" date="2023-05" db="EMBL/GenBank/DDBJ databases">
        <authorList>
            <person name="Smith C.H."/>
        </authorList>
    </citation>
    <scope>NUCLEOTIDE SEQUENCE</scope>
    <source>
        <strain evidence="1">CHS0354</strain>
        <tissue evidence="1">Mantle</tissue>
    </source>
</reference>
<gene>
    <name evidence="1" type="ORF">CHS0354_002646</name>
</gene>
<dbReference type="EMBL" id="JAEAOA010000213">
    <property type="protein sequence ID" value="KAK3576852.1"/>
    <property type="molecule type" value="Genomic_DNA"/>
</dbReference>
<keyword evidence="2" id="KW-1185">Reference proteome</keyword>